<dbReference type="SUPFAM" id="SSF57716">
    <property type="entry name" value="Glucocorticoid receptor-like (DNA-binding domain)"/>
    <property type="match status" value="1"/>
</dbReference>
<accession>A0A182K751</accession>
<keyword evidence="4" id="KW-0862">Zinc</keyword>
<feature type="domain" description="C2H2-type" evidence="7">
    <location>
        <begin position="302"/>
        <end position="330"/>
    </location>
</feature>
<evidence type="ECO:0000256" key="5">
    <source>
        <dbReference type="PROSITE-ProRule" id="PRU00042"/>
    </source>
</evidence>
<dbReference type="PROSITE" id="PS00028">
    <property type="entry name" value="ZINC_FINGER_C2H2_1"/>
    <property type="match status" value="7"/>
</dbReference>
<dbReference type="STRING" id="43041.A0A182K751"/>
<dbReference type="InterPro" id="IPR012934">
    <property type="entry name" value="Znf_AD"/>
</dbReference>
<evidence type="ECO:0000259" key="7">
    <source>
        <dbReference type="PROSITE" id="PS50157"/>
    </source>
</evidence>
<evidence type="ECO:0000256" key="6">
    <source>
        <dbReference type="SAM" id="MobiDB-lite"/>
    </source>
</evidence>
<dbReference type="VEuPathDB" id="VectorBase:ACHR006586"/>
<dbReference type="SMART" id="SM00868">
    <property type="entry name" value="zf-AD"/>
    <property type="match status" value="1"/>
</dbReference>
<sequence>VCRLCLCDDPTFLIPASEVISESLSLQDVEWFTSVQITPVECTSCAICVDCGDKLNNAVAFYDFCKANDAQYGQMQNEHVQSAPEDHSGSVRASSKASMYGKAREKEKLCTSDGKIETLDSMTDEGNSCDNGGSSSDEISHNNERETEETQLNNVTQDLAVEYCDEISSSSSSQHRPETEVECTICAIKLVNETAYNKHYRRYHLSDSEKNRIHRKKRQMCVICGAMVLQLSTHSLIHKQEKDLACPHCPMRMKSKGNLSRHIQAVHLKTASKTCEICDKGFVHANVYKYHMLSVHGIGKTYDCDICLKKFKAITTLKSHKAQVHSNLTKFECVTCGKLLKTRHNLRMHEKQVHNDEKLYTCSQCPKRFKTLPGKTNHELAHKGVVFPCLFCEEVFRYKSLLQGHVKKDHEDMEQTSVMK</sequence>
<keyword evidence="3 5" id="KW-0863">Zinc-finger</keyword>
<keyword evidence="1" id="KW-0479">Metal-binding</keyword>
<dbReference type="PANTHER" id="PTHR24379">
    <property type="entry name" value="KRAB AND ZINC FINGER DOMAIN-CONTAINING"/>
    <property type="match status" value="1"/>
</dbReference>
<feature type="region of interest" description="Disordered" evidence="6">
    <location>
        <begin position="114"/>
        <end position="152"/>
    </location>
</feature>
<dbReference type="PANTHER" id="PTHR24379:SF121">
    <property type="entry name" value="C2H2-TYPE DOMAIN-CONTAINING PROTEIN"/>
    <property type="match status" value="1"/>
</dbReference>
<evidence type="ECO:0000256" key="4">
    <source>
        <dbReference type="ARBA" id="ARBA00022833"/>
    </source>
</evidence>
<keyword evidence="9" id="KW-1185">Reference proteome</keyword>
<feature type="compositionally biased region" description="Low complexity" evidence="6">
    <location>
        <begin position="124"/>
        <end position="137"/>
    </location>
</feature>
<dbReference type="Proteomes" id="UP000075881">
    <property type="component" value="Unassembled WGS sequence"/>
</dbReference>
<evidence type="ECO:0000256" key="3">
    <source>
        <dbReference type="ARBA" id="ARBA00022771"/>
    </source>
</evidence>
<reference evidence="8" key="2">
    <citation type="submission" date="2020-05" db="UniProtKB">
        <authorList>
            <consortium name="EnsemblMetazoa"/>
        </authorList>
    </citation>
    <scope>IDENTIFICATION</scope>
    <source>
        <strain evidence="8">ACHKN1017</strain>
    </source>
</reference>
<organism evidence="8 9">
    <name type="scientific">Anopheles christyi</name>
    <dbReference type="NCBI Taxonomy" id="43041"/>
    <lineage>
        <taxon>Eukaryota</taxon>
        <taxon>Metazoa</taxon>
        <taxon>Ecdysozoa</taxon>
        <taxon>Arthropoda</taxon>
        <taxon>Hexapoda</taxon>
        <taxon>Insecta</taxon>
        <taxon>Pterygota</taxon>
        <taxon>Neoptera</taxon>
        <taxon>Endopterygota</taxon>
        <taxon>Diptera</taxon>
        <taxon>Nematocera</taxon>
        <taxon>Culicoidea</taxon>
        <taxon>Culicidae</taxon>
        <taxon>Anophelinae</taxon>
        <taxon>Anopheles</taxon>
    </lineage>
</organism>
<dbReference type="Pfam" id="PF07776">
    <property type="entry name" value="zf-AD"/>
    <property type="match status" value="1"/>
</dbReference>
<feature type="domain" description="C2H2-type" evidence="7">
    <location>
        <begin position="331"/>
        <end position="359"/>
    </location>
</feature>
<dbReference type="Gene3D" id="3.30.160.60">
    <property type="entry name" value="Classic Zinc Finger"/>
    <property type="match status" value="3"/>
</dbReference>
<dbReference type="GO" id="GO:0005634">
    <property type="term" value="C:nucleus"/>
    <property type="evidence" value="ECO:0007669"/>
    <property type="project" value="InterPro"/>
</dbReference>
<reference evidence="9" key="1">
    <citation type="submission" date="2013-03" db="EMBL/GenBank/DDBJ databases">
        <title>The Genome Sequence of Anopheles christyi ACHKN1017.</title>
        <authorList>
            <consortium name="The Broad Institute Genomics Platform"/>
            <person name="Neafsey D.E."/>
            <person name="Besansky N."/>
            <person name="Walker B."/>
            <person name="Young S.K."/>
            <person name="Zeng Q."/>
            <person name="Gargeya S."/>
            <person name="Fitzgerald M."/>
            <person name="Haas B."/>
            <person name="Abouelleil A."/>
            <person name="Allen A.W."/>
            <person name="Alvarado L."/>
            <person name="Arachchi H.M."/>
            <person name="Berlin A.M."/>
            <person name="Chapman S.B."/>
            <person name="Gainer-Dewar J."/>
            <person name="Goldberg J."/>
            <person name="Griggs A."/>
            <person name="Gujja S."/>
            <person name="Hansen M."/>
            <person name="Howarth C."/>
            <person name="Imamovic A."/>
            <person name="Ireland A."/>
            <person name="Larimer J."/>
            <person name="McCowan C."/>
            <person name="Murphy C."/>
            <person name="Pearson M."/>
            <person name="Poon T.W."/>
            <person name="Priest M."/>
            <person name="Roberts A."/>
            <person name="Saif S."/>
            <person name="Shea T."/>
            <person name="Sisk P."/>
            <person name="Sykes S."/>
            <person name="Wortman J."/>
            <person name="Nusbaum C."/>
            <person name="Birren B."/>
        </authorList>
    </citation>
    <scope>NUCLEOTIDE SEQUENCE [LARGE SCALE GENOMIC DNA]</scope>
    <source>
        <strain evidence="9">ACHKN1017</strain>
    </source>
</reference>
<keyword evidence="2" id="KW-0677">Repeat</keyword>
<dbReference type="EnsemblMetazoa" id="ACHR006586-RA">
    <property type="protein sequence ID" value="ACHR006586-PA"/>
    <property type="gene ID" value="ACHR006586"/>
</dbReference>
<dbReference type="PROSITE" id="PS50157">
    <property type="entry name" value="ZINC_FINGER_C2H2_2"/>
    <property type="match status" value="4"/>
</dbReference>
<evidence type="ECO:0000313" key="8">
    <source>
        <dbReference type="EnsemblMetazoa" id="ACHR006586-PA"/>
    </source>
</evidence>
<dbReference type="GO" id="GO:0008270">
    <property type="term" value="F:zinc ion binding"/>
    <property type="evidence" value="ECO:0007669"/>
    <property type="project" value="UniProtKB-KW"/>
</dbReference>
<proteinExistence type="predicted"/>
<feature type="region of interest" description="Disordered" evidence="6">
    <location>
        <begin position="76"/>
        <end position="97"/>
    </location>
</feature>
<dbReference type="InterPro" id="IPR013087">
    <property type="entry name" value="Znf_C2H2_type"/>
</dbReference>
<dbReference type="InterPro" id="IPR036236">
    <property type="entry name" value="Znf_C2H2_sf"/>
</dbReference>
<dbReference type="SUPFAM" id="SSF57667">
    <property type="entry name" value="beta-beta-alpha zinc fingers"/>
    <property type="match status" value="4"/>
</dbReference>
<dbReference type="AlphaFoldDB" id="A0A182K751"/>
<evidence type="ECO:0000256" key="1">
    <source>
        <dbReference type="ARBA" id="ARBA00022723"/>
    </source>
</evidence>
<protein>
    <recommendedName>
        <fullName evidence="7">C2H2-type domain-containing protein</fullName>
    </recommendedName>
</protein>
<dbReference type="SMART" id="SM00355">
    <property type="entry name" value="ZnF_C2H2"/>
    <property type="match status" value="8"/>
</dbReference>
<name>A0A182K751_9DIPT</name>
<evidence type="ECO:0000313" key="9">
    <source>
        <dbReference type="Proteomes" id="UP000075881"/>
    </source>
</evidence>
<feature type="domain" description="C2H2-type" evidence="7">
    <location>
        <begin position="360"/>
        <end position="384"/>
    </location>
</feature>
<evidence type="ECO:0000256" key="2">
    <source>
        <dbReference type="ARBA" id="ARBA00022737"/>
    </source>
</evidence>
<feature type="domain" description="C2H2-type" evidence="7">
    <location>
        <begin position="387"/>
        <end position="415"/>
    </location>
</feature>